<reference evidence="4 5" key="1">
    <citation type="submission" date="2015-09" db="EMBL/GenBank/DDBJ databases">
        <authorList>
            <consortium name="Pathogen Informatics"/>
        </authorList>
    </citation>
    <scope>NUCLEOTIDE SEQUENCE [LARGE SCALE GENOMIC DNA]</scope>
    <source>
        <strain evidence="4 5">2789STDY5608850</strain>
    </source>
</reference>
<dbReference type="GO" id="GO:0016810">
    <property type="term" value="F:hydrolase activity, acting on carbon-nitrogen (but not peptide) bonds"/>
    <property type="evidence" value="ECO:0007669"/>
    <property type="project" value="InterPro"/>
</dbReference>
<comment type="subcellular location">
    <subcellularLocation>
        <location evidence="1">Secreted</location>
    </subcellularLocation>
</comment>
<evidence type="ECO:0000259" key="3">
    <source>
        <dbReference type="Pfam" id="PF01522"/>
    </source>
</evidence>
<sequence>MQGYEGGYENLEQVFRRMVLVIRRRGTKIMGSIFIQFPKGKRKALTLSYDDGVEQDIRLIEIMKQHGLKGTFNLNSGLYAEEGTVYPPGTVHRRMTEKAVTEVYGGSGMEVAVHGLTHPFLEQLPVNLCTAEVMKDRENLERQFHTIVRGMAYPFGTTSDRVVDTLVQAGIAYARTTVSTWDFRLPSDWLRLTATCHHRDERLMELAEKFVEETPKYGSWLFYLWGHSYEFEADGNWDVIERFAAYTGNRNEIWYATNLELYDYMTAYDRLQFSADGSMVWNPAAVDVYFEKDGISYRVKAGERLELN</sequence>
<dbReference type="Gene3D" id="3.20.20.370">
    <property type="entry name" value="Glycoside hydrolase/deacetylase"/>
    <property type="match status" value="1"/>
</dbReference>
<dbReference type="InterPro" id="IPR051398">
    <property type="entry name" value="Polysacch_Deacetylase"/>
</dbReference>
<proteinExistence type="predicted"/>
<dbReference type="GO" id="GO:0005576">
    <property type="term" value="C:extracellular region"/>
    <property type="evidence" value="ECO:0007669"/>
    <property type="project" value="UniProtKB-SubCell"/>
</dbReference>
<dbReference type="Pfam" id="PF01522">
    <property type="entry name" value="Polysacc_deac_1"/>
    <property type="match status" value="1"/>
</dbReference>
<evidence type="ECO:0000256" key="2">
    <source>
        <dbReference type="ARBA" id="ARBA00022729"/>
    </source>
</evidence>
<dbReference type="GO" id="GO:0005975">
    <property type="term" value="P:carbohydrate metabolic process"/>
    <property type="evidence" value="ECO:0007669"/>
    <property type="project" value="InterPro"/>
</dbReference>
<dbReference type="AlphaFoldDB" id="A0A174IYH7"/>
<organism evidence="4 5">
    <name type="scientific">Hungatella hathewayi</name>
    <dbReference type="NCBI Taxonomy" id="154046"/>
    <lineage>
        <taxon>Bacteria</taxon>
        <taxon>Bacillati</taxon>
        <taxon>Bacillota</taxon>
        <taxon>Clostridia</taxon>
        <taxon>Lachnospirales</taxon>
        <taxon>Lachnospiraceae</taxon>
        <taxon>Hungatella</taxon>
    </lineage>
</organism>
<keyword evidence="2" id="KW-0732">Signal</keyword>
<gene>
    <name evidence="4" type="ORF">ERS852407_04362</name>
</gene>
<dbReference type="InterPro" id="IPR011330">
    <property type="entry name" value="Glyco_hydro/deAcase_b/a-brl"/>
</dbReference>
<dbReference type="EMBL" id="CYZE01000014">
    <property type="protein sequence ID" value="CUO91106.1"/>
    <property type="molecule type" value="Genomic_DNA"/>
</dbReference>
<dbReference type="SUPFAM" id="SSF88713">
    <property type="entry name" value="Glycoside hydrolase/deacetylase"/>
    <property type="match status" value="1"/>
</dbReference>
<feature type="domain" description="NodB homology" evidence="3">
    <location>
        <begin position="40"/>
        <end position="173"/>
    </location>
</feature>
<dbReference type="PANTHER" id="PTHR34216:SF3">
    <property type="entry name" value="POLY-BETA-1,6-N-ACETYL-D-GLUCOSAMINE N-DEACETYLASE"/>
    <property type="match status" value="1"/>
</dbReference>
<dbReference type="RefSeq" id="WP_242867968.1">
    <property type="nucleotide sequence ID" value="NZ_CABIXC010000014.1"/>
</dbReference>
<dbReference type="InterPro" id="IPR002509">
    <property type="entry name" value="NODB_dom"/>
</dbReference>
<dbReference type="Proteomes" id="UP000095651">
    <property type="component" value="Unassembled WGS sequence"/>
</dbReference>
<accession>A0A174IYH7</accession>
<evidence type="ECO:0000313" key="4">
    <source>
        <dbReference type="EMBL" id="CUO91106.1"/>
    </source>
</evidence>
<dbReference type="PANTHER" id="PTHR34216">
    <property type="match status" value="1"/>
</dbReference>
<name>A0A174IYH7_9FIRM</name>
<dbReference type="CDD" id="cd10967">
    <property type="entry name" value="CE4_GLA_like_6s"/>
    <property type="match status" value="1"/>
</dbReference>
<evidence type="ECO:0000256" key="1">
    <source>
        <dbReference type="ARBA" id="ARBA00004613"/>
    </source>
</evidence>
<protein>
    <submittedName>
        <fullName evidence="4">Polysaccharide deacetylase</fullName>
    </submittedName>
</protein>
<evidence type="ECO:0000313" key="5">
    <source>
        <dbReference type="Proteomes" id="UP000095651"/>
    </source>
</evidence>